<gene>
    <name evidence="2" type="ORF">SAMN04488556_1347</name>
</gene>
<evidence type="ECO:0000313" key="2">
    <source>
        <dbReference type="EMBL" id="SFS53170.1"/>
    </source>
</evidence>
<reference evidence="3" key="1">
    <citation type="submission" date="2016-10" db="EMBL/GenBank/DDBJ databases">
        <authorList>
            <person name="Varghese N."/>
            <person name="Submissions S."/>
        </authorList>
    </citation>
    <scope>NUCLEOTIDE SEQUENCE [LARGE SCALE GENOMIC DNA]</scope>
    <source>
        <strain evidence="3">DSM 22427</strain>
    </source>
</reference>
<keyword evidence="1" id="KW-0812">Transmembrane</keyword>
<organism evidence="2 3">
    <name type="scientific">Halostagnicola kamekurae</name>
    <dbReference type="NCBI Taxonomy" id="619731"/>
    <lineage>
        <taxon>Archaea</taxon>
        <taxon>Methanobacteriati</taxon>
        <taxon>Methanobacteriota</taxon>
        <taxon>Stenosarchaea group</taxon>
        <taxon>Halobacteria</taxon>
        <taxon>Halobacteriales</taxon>
        <taxon>Natrialbaceae</taxon>
        <taxon>Halostagnicola</taxon>
    </lineage>
</organism>
<proteinExistence type="predicted"/>
<dbReference type="Proteomes" id="UP000199199">
    <property type="component" value="Unassembled WGS sequence"/>
</dbReference>
<protein>
    <submittedName>
        <fullName evidence="2">Uncharacterized protein</fullName>
    </submittedName>
</protein>
<sequence length="59" mass="6443">MQRRFREAFFYASILLLLAFSADLATDGTTLSAGAWWVGTLTVGGLLVWTFLNGEKTSA</sequence>
<keyword evidence="3" id="KW-1185">Reference proteome</keyword>
<dbReference type="AlphaFoldDB" id="A0A1I6QLB1"/>
<dbReference type="EMBL" id="FOZS01000001">
    <property type="protein sequence ID" value="SFS53170.1"/>
    <property type="molecule type" value="Genomic_DNA"/>
</dbReference>
<feature type="transmembrane region" description="Helical" evidence="1">
    <location>
        <begin position="35"/>
        <end position="52"/>
    </location>
</feature>
<name>A0A1I6QLB1_9EURY</name>
<evidence type="ECO:0000256" key="1">
    <source>
        <dbReference type="SAM" id="Phobius"/>
    </source>
</evidence>
<keyword evidence="1" id="KW-0472">Membrane</keyword>
<evidence type="ECO:0000313" key="3">
    <source>
        <dbReference type="Proteomes" id="UP000199199"/>
    </source>
</evidence>
<keyword evidence="1" id="KW-1133">Transmembrane helix</keyword>
<accession>A0A1I6QLB1</accession>